<protein>
    <submittedName>
        <fullName evidence="3">Uncharacterized protein</fullName>
    </submittedName>
</protein>
<evidence type="ECO:0000313" key="4">
    <source>
        <dbReference type="Proteomes" id="UP000237682"/>
    </source>
</evidence>
<feature type="region of interest" description="Disordered" evidence="1">
    <location>
        <begin position="174"/>
        <end position="194"/>
    </location>
</feature>
<keyword evidence="2" id="KW-0812">Transmembrane</keyword>
<evidence type="ECO:0000313" key="3">
    <source>
        <dbReference type="EMBL" id="PRH86305.1"/>
    </source>
</evidence>
<evidence type="ECO:0000256" key="1">
    <source>
        <dbReference type="SAM" id="MobiDB-lite"/>
    </source>
</evidence>
<dbReference type="AlphaFoldDB" id="A0A2S9QAE4"/>
<keyword evidence="2" id="KW-0472">Membrane</keyword>
<keyword evidence="4" id="KW-1185">Reference proteome</keyword>
<evidence type="ECO:0000256" key="2">
    <source>
        <dbReference type="SAM" id="Phobius"/>
    </source>
</evidence>
<feature type="transmembrane region" description="Helical" evidence="2">
    <location>
        <begin position="69"/>
        <end position="89"/>
    </location>
</feature>
<feature type="transmembrane region" description="Helical" evidence="2">
    <location>
        <begin position="39"/>
        <end position="57"/>
    </location>
</feature>
<accession>A0A2S9QAE4</accession>
<gene>
    <name evidence="3" type="ORF">C5L14_18920</name>
</gene>
<dbReference type="Proteomes" id="UP000237682">
    <property type="component" value="Unassembled WGS sequence"/>
</dbReference>
<dbReference type="EMBL" id="PUEJ01000006">
    <property type="protein sequence ID" value="PRH86305.1"/>
    <property type="molecule type" value="Genomic_DNA"/>
</dbReference>
<feature type="transmembrane region" description="Helical" evidence="2">
    <location>
        <begin position="151"/>
        <end position="169"/>
    </location>
</feature>
<feature type="compositionally biased region" description="Low complexity" evidence="1">
    <location>
        <begin position="214"/>
        <end position="224"/>
    </location>
</feature>
<dbReference type="OrthoDB" id="199424at2"/>
<dbReference type="RefSeq" id="WP_105863599.1">
    <property type="nucleotide sequence ID" value="NZ_PUEJ01000006.1"/>
</dbReference>
<feature type="region of interest" description="Disordered" evidence="1">
    <location>
        <begin position="214"/>
        <end position="237"/>
    </location>
</feature>
<reference evidence="3 4" key="1">
    <citation type="submission" date="2018-02" db="EMBL/GenBank/DDBJ databases">
        <title>Whole genome sequencing of endophytic bacterium.</title>
        <authorList>
            <person name="Eedara R."/>
            <person name="Podile A.R."/>
        </authorList>
    </citation>
    <scope>NUCLEOTIDE SEQUENCE [LARGE SCALE GENOMIC DNA]</scope>
    <source>
        <strain evidence="3 4">RP1T</strain>
    </source>
</reference>
<comment type="caution">
    <text evidence="3">The sequence shown here is derived from an EMBL/GenBank/DDBJ whole genome shotgun (WGS) entry which is preliminary data.</text>
</comment>
<name>A0A2S9QAE4_9HYPH</name>
<proteinExistence type="predicted"/>
<sequence length="237" mass="26096">MSDLLSPSMPQEMAPLLGNEEFLWAGKPKEGLMFRKSDWLAIPVSLVFLGMALRPYWDARGRTMHPVEMAALAIFATLGVYLLVGRFFIDAYVRRDMVYALTTHRALIIGGFFSRKVLSIDLRTLQQTALTQRRDGLGTITFGPDGGLNSLLAGGFWIGGVWIDLMGWLRQKPQDGRPGHFDRDEDPPPPEPARFEAIPDAAMVMAKIQQAQAALAAPPEAPNAGSPGITPAWQLPR</sequence>
<feature type="compositionally biased region" description="Basic and acidic residues" evidence="1">
    <location>
        <begin position="174"/>
        <end position="183"/>
    </location>
</feature>
<organism evidence="3 4">
    <name type="scientific">Labrys okinawensis</name>
    <dbReference type="NCBI Taxonomy" id="346911"/>
    <lineage>
        <taxon>Bacteria</taxon>
        <taxon>Pseudomonadati</taxon>
        <taxon>Pseudomonadota</taxon>
        <taxon>Alphaproteobacteria</taxon>
        <taxon>Hyphomicrobiales</taxon>
        <taxon>Xanthobacteraceae</taxon>
        <taxon>Labrys</taxon>
    </lineage>
</organism>
<keyword evidence="2" id="KW-1133">Transmembrane helix</keyword>